<gene>
    <name evidence="3" type="ORF">BGCPKDLD_2601</name>
</gene>
<evidence type="ECO:0000313" key="3">
    <source>
        <dbReference type="EMBL" id="GJE76010.1"/>
    </source>
</evidence>
<dbReference type="EMBL" id="BPRE01000007">
    <property type="protein sequence ID" value="GJE76010.1"/>
    <property type="molecule type" value="Genomic_DNA"/>
</dbReference>
<keyword evidence="4" id="KW-1185">Reference proteome</keyword>
<keyword evidence="2" id="KW-0812">Transmembrane</keyword>
<organism evidence="3 4">
    <name type="scientific">Methylorubrum suomiense</name>
    <dbReference type="NCBI Taxonomy" id="144191"/>
    <lineage>
        <taxon>Bacteria</taxon>
        <taxon>Pseudomonadati</taxon>
        <taxon>Pseudomonadota</taxon>
        <taxon>Alphaproteobacteria</taxon>
        <taxon>Hyphomicrobiales</taxon>
        <taxon>Methylobacteriaceae</taxon>
        <taxon>Methylorubrum</taxon>
    </lineage>
</organism>
<dbReference type="PANTHER" id="PTHR34001">
    <property type="entry name" value="BLL7405 PROTEIN"/>
    <property type="match status" value="1"/>
</dbReference>
<dbReference type="SUPFAM" id="SSF56925">
    <property type="entry name" value="OMPA-like"/>
    <property type="match status" value="1"/>
</dbReference>
<reference evidence="3" key="1">
    <citation type="journal article" date="2021" name="Front. Microbiol.">
        <title>Comprehensive Comparative Genomics and Phenotyping of Methylobacterium Species.</title>
        <authorList>
            <person name="Alessa O."/>
            <person name="Ogura Y."/>
            <person name="Fujitani Y."/>
            <person name="Takami H."/>
            <person name="Hayashi T."/>
            <person name="Sahin N."/>
            <person name="Tani A."/>
        </authorList>
    </citation>
    <scope>NUCLEOTIDE SEQUENCE</scope>
    <source>
        <strain evidence="3">DSM 14458</strain>
    </source>
</reference>
<reference evidence="3" key="2">
    <citation type="submission" date="2021-08" db="EMBL/GenBank/DDBJ databases">
        <authorList>
            <person name="Tani A."/>
            <person name="Ola A."/>
            <person name="Ogura Y."/>
            <person name="Katsura K."/>
            <person name="Hayashi T."/>
        </authorList>
    </citation>
    <scope>NUCLEOTIDE SEQUENCE</scope>
    <source>
        <strain evidence="3">DSM 14458</strain>
    </source>
</reference>
<evidence type="ECO:0008006" key="5">
    <source>
        <dbReference type="Google" id="ProtNLM"/>
    </source>
</evidence>
<comment type="caution">
    <text evidence="3">The sequence shown here is derived from an EMBL/GenBank/DDBJ whole genome shotgun (WGS) entry which is preliminary data.</text>
</comment>
<dbReference type="PANTHER" id="PTHR34001:SF3">
    <property type="entry name" value="BLL7405 PROTEIN"/>
    <property type="match status" value="1"/>
</dbReference>
<sequence>MFSVLAGGTGVHRNKRQAVAACCFVAIGSVAVRLLRLRYDISSARRHLVIKAFLLGGAAALATSAALAADLPRRAEPPPVFSPVPVFTWTGFYAGLHTGYAFTDNPNIRTVGNQAGTALNVANNFRPASLKSEVDGFSKIGGGFGYNLQFTPGSGFVVGAAFDITWTDLEKNRGFLGSPNTVGGLFPATPNASVYTQNLDYLGTVNGKIGYAFDRFLVYGTGGLAFGQVAYGASFFGTAAQGQPLQFVGGYDKQFETGYNYGGGIEYAIPAESFLNYFAFGRFLGIKSDVTIKAEYIRYDLGGRSIVVQGVLPGNAATSYTSTFKTEGSLIRAGFNYKFSAY</sequence>
<evidence type="ECO:0000313" key="4">
    <source>
        <dbReference type="Proteomes" id="UP001055093"/>
    </source>
</evidence>
<accession>A0ABQ4UVH5</accession>
<dbReference type="Proteomes" id="UP001055093">
    <property type="component" value="Unassembled WGS sequence"/>
</dbReference>
<keyword evidence="2" id="KW-1133">Transmembrane helix</keyword>
<comment type="similarity">
    <text evidence="1">Belongs to the Omp25/RopB family.</text>
</comment>
<name>A0ABQ4UVH5_9HYPH</name>
<keyword evidence="2" id="KW-0472">Membrane</keyword>
<feature type="transmembrane region" description="Helical" evidence="2">
    <location>
        <begin position="18"/>
        <end position="36"/>
    </location>
</feature>
<evidence type="ECO:0000256" key="1">
    <source>
        <dbReference type="ARBA" id="ARBA00038306"/>
    </source>
</evidence>
<feature type="transmembrane region" description="Helical" evidence="2">
    <location>
        <begin position="48"/>
        <end position="69"/>
    </location>
</feature>
<proteinExistence type="inferred from homology"/>
<dbReference type="InterPro" id="IPR011250">
    <property type="entry name" value="OMP/PagP_B-barrel"/>
</dbReference>
<dbReference type="InterPro" id="IPR051692">
    <property type="entry name" value="OMP-like"/>
</dbReference>
<evidence type="ECO:0000256" key="2">
    <source>
        <dbReference type="SAM" id="Phobius"/>
    </source>
</evidence>
<protein>
    <recommendedName>
        <fullName evidence="5">Porin</fullName>
    </recommendedName>
</protein>